<keyword evidence="2" id="KW-1185">Reference proteome</keyword>
<evidence type="ECO:0000313" key="1">
    <source>
        <dbReference type="EMBL" id="AEM38632.1"/>
    </source>
</evidence>
<proteinExistence type="predicted"/>
<accession>G0EDE7</accession>
<protein>
    <submittedName>
        <fullName evidence="1">Uncharacterized protein</fullName>
    </submittedName>
</protein>
<dbReference type="EMBL" id="CP002838">
    <property type="protein sequence ID" value="AEM38632.1"/>
    <property type="molecule type" value="Genomic_DNA"/>
</dbReference>
<evidence type="ECO:0000313" key="2">
    <source>
        <dbReference type="Proteomes" id="UP000001037"/>
    </source>
</evidence>
<gene>
    <name evidence="1" type="ordered locus">Pyrfu_0763</name>
</gene>
<dbReference type="AlphaFoldDB" id="G0EDE7"/>
<dbReference type="Proteomes" id="UP000001037">
    <property type="component" value="Chromosome"/>
</dbReference>
<name>G0EDE7_PYRF1</name>
<dbReference type="STRING" id="694429.Pyrfu_0763"/>
<organism evidence="1 2">
    <name type="scientific">Pyrolobus fumarii (strain DSM 11204 / 1A)</name>
    <dbReference type="NCBI Taxonomy" id="694429"/>
    <lineage>
        <taxon>Archaea</taxon>
        <taxon>Thermoproteota</taxon>
        <taxon>Thermoprotei</taxon>
        <taxon>Desulfurococcales</taxon>
        <taxon>Pyrodictiaceae</taxon>
        <taxon>Pyrolobus</taxon>
    </lineage>
</organism>
<dbReference type="HOGENOM" id="CLU_3130994_0_0_2"/>
<dbReference type="KEGG" id="pfm:Pyrfu_0763"/>
<sequence length="49" mass="5269">MTARRNSKALGKELNVELLVYFSGIPAIATPKSKGNEGVIDILIPSLRS</sequence>
<reference evidence="1 2" key="1">
    <citation type="journal article" date="2011" name="Stand. Genomic Sci.">
        <title>Complete genome sequence of the hyperthermophilic chemolithoautotroph Pyrolobus fumarii type strain (1A).</title>
        <authorList>
            <person name="Anderson I."/>
            <person name="Goker M."/>
            <person name="Nolan M."/>
            <person name="Lucas S."/>
            <person name="Hammon N."/>
            <person name="Deshpande S."/>
            <person name="Cheng J.F."/>
            <person name="Tapia R."/>
            <person name="Han C."/>
            <person name="Goodwin L."/>
            <person name="Pitluck S."/>
            <person name="Huntemann M."/>
            <person name="Liolios K."/>
            <person name="Ivanova N."/>
            <person name="Pagani I."/>
            <person name="Mavromatis K."/>
            <person name="Ovchinikova G."/>
            <person name="Pati A."/>
            <person name="Chen A."/>
            <person name="Palaniappan K."/>
            <person name="Land M."/>
            <person name="Hauser L."/>
            <person name="Brambilla E.M."/>
            <person name="Huber H."/>
            <person name="Yasawong M."/>
            <person name="Rohde M."/>
            <person name="Spring S."/>
            <person name="Abt B."/>
            <person name="Sikorski J."/>
            <person name="Wirth R."/>
            <person name="Detter J.C."/>
            <person name="Woyke T."/>
            <person name="Bristow J."/>
            <person name="Eisen J.A."/>
            <person name="Markowitz V."/>
            <person name="Hugenholtz P."/>
            <person name="Kyrpides N.C."/>
            <person name="Klenk H.P."/>
            <person name="Lapidus A."/>
        </authorList>
    </citation>
    <scope>NUCLEOTIDE SEQUENCE [LARGE SCALE GENOMIC DNA]</scope>
    <source>
        <strain evidence="2">DSM 11204 / 1A</strain>
    </source>
</reference>
<dbReference type="InParanoid" id="G0EDE7"/>